<dbReference type="Proteomes" id="UP000032900">
    <property type="component" value="Unassembled WGS sequence"/>
</dbReference>
<dbReference type="EMBL" id="BAZW01000022">
    <property type="protein sequence ID" value="GAO30354.1"/>
    <property type="molecule type" value="Genomic_DNA"/>
</dbReference>
<evidence type="ECO:0000313" key="12">
    <source>
        <dbReference type="Proteomes" id="UP000032900"/>
    </source>
</evidence>
<evidence type="ECO:0000259" key="9">
    <source>
        <dbReference type="Pfam" id="PF00551"/>
    </source>
</evidence>
<evidence type="ECO:0000256" key="4">
    <source>
        <dbReference type="ARBA" id="ARBA00016014"/>
    </source>
</evidence>
<dbReference type="InterPro" id="IPR044135">
    <property type="entry name" value="Met-tRNA-FMT_C"/>
</dbReference>
<keyword evidence="6 8" id="KW-0648">Protein biosynthesis</keyword>
<dbReference type="InterPro" id="IPR037022">
    <property type="entry name" value="Formyl_trans_C_sf"/>
</dbReference>
<comment type="caution">
    <text evidence="11">The sequence shown here is derived from an EMBL/GenBank/DDBJ whole genome shotgun (WGS) entry which is preliminary data.</text>
</comment>
<organism evidence="11 12">
    <name type="scientific">Geofilum rubicundum JCM 15548</name>
    <dbReference type="NCBI Taxonomy" id="1236989"/>
    <lineage>
        <taxon>Bacteria</taxon>
        <taxon>Pseudomonadati</taxon>
        <taxon>Bacteroidota</taxon>
        <taxon>Bacteroidia</taxon>
        <taxon>Marinilabiliales</taxon>
        <taxon>Marinilabiliaceae</taxon>
        <taxon>Geofilum</taxon>
    </lineage>
</organism>
<dbReference type="Gene3D" id="3.40.50.170">
    <property type="entry name" value="Formyl transferase, N-terminal domain"/>
    <property type="match status" value="1"/>
</dbReference>
<evidence type="ECO:0000313" key="11">
    <source>
        <dbReference type="EMBL" id="GAO30354.1"/>
    </source>
</evidence>
<dbReference type="CDD" id="cd08704">
    <property type="entry name" value="Met_tRNA_FMT_C"/>
    <property type="match status" value="1"/>
</dbReference>
<dbReference type="InterPro" id="IPR041711">
    <property type="entry name" value="Met-tRNA-FMT_N"/>
</dbReference>
<dbReference type="Gene3D" id="3.10.25.10">
    <property type="entry name" value="Formyl transferase, C-terminal domain"/>
    <property type="match status" value="1"/>
</dbReference>
<proteinExistence type="inferred from homology"/>
<dbReference type="SUPFAM" id="SSF50486">
    <property type="entry name" value="FMT C-terminal domain-like"/>
    <property type="match status" value="1"/>
</dbReference>
<dbReference type="RefSeq" id="WP_062125272.1">
    <property type="nucleotide sequence ID" value="NZ_BAZW01000022.1"/>
</dbReference>
<dbReference type="NCBIfam" id="TIGR00460">
    <property type="entry name" value="fmt"/>
    <property type="match status" value="1"/>
</dbReference>
<evidence type="ECO:0000256" key="7">
    <source>
        <dbReference type="ARBA" id="ARBA00048558"/>
    </source>
</evidence>
<comment type="catalytic activity">
    <reaction evidence="7 8">
        <text>L-methionyl-tRNA(fMet) + (6R)-10-formyltetrahydrofolate = N-formyl-L-methionyl-tRNA(fMet) + (6S)-5,6,7,8-tetrahydrofolate + H(+)</text>
        <dbReference type="Rhea" id="RHEA:24380"/>
        <dbReference type="Rhea" id="RHEA-COMP:9952"/>
        <dbReference type="Rhea" id="RHEA-COMP:9953"/>
        <dbReference type="ChEBI" id="CHEBI:15378"/>
        <dbReference type="ChEBI" id="CHEBI:57453"/>
        <dbReference type="ChEBI" id="CHEBI:78530"/>
        <dbReference type="ChEBI" id="CHEBI:78844"/>
        <dbReference type="ChEBI" id="CHEBI:195366"/>
        <dbReference type="EC" id="2.1.2.9"/>
    </reaction>
</comment>
<dbReference type="Pfam" id="PF02911">
    <property type="entry name" value="Formyl_trans_C"/>
    <property type="match status" value="1"/>
</dbReference>
<dbReference type="InterPro" id="IPR002376">
    <property type="entry name" value="Formyl_transf_N"/>
</dbReference>
<comment type="function">
    <text evidence="1 8">Attaches a formyl group to the free amino group of methionyl-tRNA(fMet). The formyl group appears to play a dual role in the initiator identity of N-formylmethionyl-tRNA by promoting its recognition by IF2 and preventing the misappropriation of this tRNA by the elongation apparatus.</text>
</comment>
<dbReference type="InterPro" id="IPR005794">
    <property type="entry name" value="Fmt"/>
</dbReference>
<feature type="binding site" evidence="8">
    <location>
        <begin position="111"/>
        <end position="114"/>
    </location>
    <ligand>
        <name>(6S)-5,6,7,8-tetrahydrofolate</name>
        <dbReference type="ChEBI" id="CHEBI:57453"/>
    </ligand>
</feature>
<dbReference type="InterPro" id="IPR005793">
    <property type="entry name" value="Formyl_trans_C"/>
</dbReference>
<sequence>MNHLRILFMGTPEFAAHHLKVLHERGAHIVAVITAPDKPAGRGQKLKPSAVKEMALELSIPVMQPEKLKNPDFLEELKSYRPDLQIVVAFRMLPEVVWNLPPKGTFNLHASLLPQYRGAAPINWAVINGEKETGVTTFFLNHDIDTGNIIMQEKVAIAPNDNAGDVHDRLMEAGAVLVVKTVEAIAANTVQEIPQNTNESTLLKPAPKIFKEDGRLDWNQSAASIHNKIRGLSPFPGAWTELIEPGKEAIALKIFSTSLLDEIETLQPGAVYCDHKSVLKVGTKDRPLLIHELQLAGKKRMKTEDFLRGYKWQPEAYFK</sequence>
<evidence type="ECO:0000256" key="2">
    <source>
        <dbReference type="ARBA" id="ARBA00010699"/>
    </source>
</evidence>
<comment type="similarity">
    <text evidence="2 8">Belongs to the Fmt family.</text>
</comment>
<dbReference type="EC" id="2.1.2.9" evidence="3 8"/>
<dbReference type="HAMAP" id="MF_00182">
    <property type="entry name" value="Formyl_trans"/>
    <property type="match status" value="1"/>
</dbReference>
<dbReference type="PANTHER" id="PTHR11138">
    <property type="entry name" value="METHIONYL-TRNA FORMYLTRANSFERASE"/>
    <property type="match status" value="1"/>
</dbReference>
<dbReference type="OrthoDB" id="9802815at2"/>
<keyword evidence="12" id="KW-1185">Reference proteome</keyword>
<evidence type="ECO:0000256" key="8">
    <source>
        <dbReference type="HAMAP-Rule" id="MF_00182"/>
    </source>
</evidence>
<dbReference type="AlphaFoldDB" id="A0A0E9LYL3"/>
<reference evidence="11 12" key="1">
    <citation type="journal article" date="2015" name="Microbes Environ.">
        <title>Distribution and evolution of nitrogen fixation genes in the phylum bacteroidetes.</title>
        <authorList>
            <person name="Inoue J."/>
            <person name="Oshima K."/>
            <person name="Suda W."/>
            <person name="Sakamoto M."/>
            <person name="Iino T."/>
            <person name="Noda S."/>
            <person name="Hongoh Y."/>
            <person name="Hattori M."/>
            <person name="Ohkuma M."/>
        </authorList>
    </citation>
    <scope>NUCLEOTIDE SEQUENCE [LARGE SCALE GENOMIC DNA]</scope>
    <source>
        <strain evidence="11">JCM 15548</strain>
    </source>
</reference>
<evidence type="ECO:0000259" key="10">
    <source>
        <dbReference type="Pfam" id="PF02911"/>
    </source>
</evidence>
<dbReference type="InterPro" id="IPR036477">
    <property type="entry name" value="Formyl_transf_N_sf"/>
</dbReference>
<accession>A0A0E9LYL3</accession>
<feature type="domain" description="Formyl transferase C-terminal" evidence="10">
    <location>
        <begin position="208"/>
        <end position="310"/>
    </location>
</feature>
<name>A0A0E9LYL3_9BACT</name>
<protein>
    <recommendedName>
        <fullName evidence="4 8">Methionyl-tRNA formyltransferase</fullName>
        <ecNumber evidence="3 8">2.1.2.9</ecNumber>
    </recommendedName>
</protein>
<dbReference type="SUPFAM" id="SSF53328">
    <property type="entry name" value="Formyltransferase"/>
    <property type="match status" value="1"/>
</dbReference>
<evidence type="ECO:0000256" key="5">
    <source>
        <dbReference type="ARBA" id="ARBA00022679"/>
    </source>
</evidence>
<dbReference type="PANTHER" id="PTHR11138:SF5">
    <property type="entry name" value="METHIONYL-TRNA FORMYLTRANSFERASE, MITOCHONDRIAL"/>
    <property type="match status" value="1"/>
</dbReference>
<dbReference type="InterPro" id="IPR011034">
    <property type="entry name" value="Formyl_transferase-like_C_sf"/>
</dbReference>
<dbReference type="GO" id="GO:0004479">
    <property type="term" value="F:methionyl-tRNA formyltransferase activity"/>
    <property type="evidence" value="ECO:0007669"/>
    <property type="project" value="UniProtKB-UniRule"/>
</dbReference>
<keyword evidence="5 8" id="KW-0808">Transferase</keyword>
<dbReference type="CDD" id="cd08646">
    <property type="entry name" value="FMT_core_Met-tRNA-FMT_N"/>
    <property type="match status" value="1"/>
</dbReference>
<dbReference type="STRING" id="1236989.JCM15548_12619"/>
<evidence type="ECO:0000256" key="6">
    <source>
        <dbReference type="ARBA" id="ARBA00022917"/>
    </source>
</evidence>
<dbReference type="Pfam" id="PF00551">
    <property type="entry name" value="Formyl_trans_N"/>
    <property type="match status" value="1"/>
</dbReference>
<feature type="domain" description="Formyl transferase N-terminal" evidence="9">
    <location>
        <begin position="5"/>
        <end position="180"/>
    </location>
</feature>
<evidence type="ECO:0000256" key="3">
    <source>
        <dbReference type="ARBA" id="ARBA00012261"/>
    </source>
</evidence>
<evidence type="ECO:0000256" key="1">
    <source>
        <dbReference type="ARBA" id="ARBA00002606"/>
    </source>
</evidence>
<gene>
    <name evidence="8" type="primary">fmt</name>
    <name evidence="11" type="ORF">JCM15548_12619</name>
</gene>
<dbReference type="GO" id="GO:0005829">
    <property type="term" value="C:cytosol"/>
    <property type="evidence" value="ECO:0007669"/>
    <property type="project" value="TreeGrafter"/>
</dbReference>